<evidence type="ECO:0000256" key="1">
    <source>
        <dbReference type="SAM" id="Phobius"/>
    </source>
</evidence>
<keyword evidence="1" id="KW-0812">Transmembrane</keyword>
<protein>
    <recommendedName>
        <fullName evidence="4">DUF4878 domain-containing protein</fullName>
    </recommendedName>
</protein>
<dbReference type="EMBL" id="JADKNH010000025">
    <property type="protein sequence ID" value="MBF4695972.1"/>
    <property type="molecule type" value="Genomic_DNA"/>
</dbReference>
<keyword evidence="1" id="KW-0472">Membrane</keyword>
<accession>A0ABR9ZZU1</accession>
<evidence type="ECO:0000313" key="2">
    <source>
        <dbReference type="EMBL" id="MBF4695972.1"/>
    </source>
</evidence>
<evidence type="ECO:0008006" key="4">
    <source>
        <dbReference type="Google" id="ProtNLM"/>
    </source>
</evidence>
<proteinExistence type="predicted"/>
<dbReference type="Proteomes" id="UP000614200">
    <property type="component" value="Unassembled WGS sequence"/>
</dbReference>
<name>A0ABR9ZZU1_9FIRM</name>
<dbReference type="RefSeq" id="WP_194704207.1">
    <property type="nucleotide sequence ID" value="NZ_JADKNH010000025.1"/>
</dbReference>
<comment type="caution">
    <text evidence="2">The sequence shown here is derived from an EMBL/GenBank/DDBJ whole genome shotgun (WGS) entry which is preliminary data.</text>
</comment>
<organism evidence="2 3">
    <name type="scientific">Fusibacter ferrireducens</name>
    <dbReference type="NCBI Taxonomy" id="2785058"/>
    <lineage>
        <taxon>Bacteria</taxon>
        <taxon>Bacillati</taxon>
        <taxon>Bacillota</taxon>
        <taxon>Clostridia</taxon>
        <taxon>Eubacteriales</taxon>
        <taxon>Eubacteriales Family XII. Incertae Sedis</taxon>
        <taxon>Fusibacter</taxon>
    </lineage>
</organism>
<sequence>MQKQRGIAIKALVIIGILLVLVYAIESNLKGYEKLDNTNVEALIKASLEVQYNQAEYTLSDIYTDGFVSTLSNTEFYKNKWAPYKIMTDGIVQIDENKDKTLLIFSVHIEDRAGSYFQTITIKKMDRSYRIYLIEYDI</sequence>
<evidence type="ECO:0000313" key="3">
    <source>
        <dbReference type="Proteomes" id="UP000614200"/>
    </source>
</evidence>
<keyword evidence="1" id="KW-1133">Transmembrane helix</keyword>
<keyword evidence="3" id="KW-1185">Reference proteome</keyword>
<gene>
    <name evidence="2" type="ORF">ISU02_22975</name>
</gene>
<feature type="transmembrane region" description="Helical" evidence="1">
    <location>
        <begin position="7"/>
        <end position="25"/>
    </location>
</feature>
<reference evidence="2 3" key="1">
    <citation type="submission" date="2020-11" db="EMBL/GenBank/DDBJ databases">
        <title>Fusibacter basophilias sp. nov.</title>
        <authorList>
            <person name="Qiu D."/>
        </authorList>
    </citation>
    <scope>NUCLEOTIDE SEQUENCE [LARGE SCALE GENOMIC DNA]</scope>
    <source>
        <strain evidence="2 3">Q10-2</strain>
    </source>
</reference>